<protein>
    <submittedName>
        <fullName evidence="2">Glycosyltransferase family 2 protein</fullName>
    </submittedName>
</protein>
<gene>
    <name evidence="2" type="ORF">ACFQ21_12390</name>
</gene>
<dbReference type="Pfam" id="PF00535">
    <property type="entry name" value="Glycos_transf_2"/>
    <property type="match status" value="1"/>
</dbReference>
<evidence type="ECO:0000313" key="2">
    <source>
        <dbReference type="EMBL" id="MFD1000113.1"/>
    </source>
</evidence>
<comment type="caution">
    <text evidence="2">The sequence shown here is derived from an EMBL/GenBank/DDBJ whole genome shotgun (WGS) entry which is preliminary data.</text>
</comment>
<dbReference type="Gene3D" id="3.90.550.10">
    <property type="entry name" value="Spore Coat Polysaccharide Biosynthesis Protein SpsA, Chain A"/>
    <property type="match status" value="1"/>
</dbReference>
<dbReference type="Proteomes" id="UP001597112">
    <property type="component" value="Unassembled WGS sequence"/>
</dbReference>
<name>A0ABW3K1H1_9BACT</name>
<feature type="domain" description="Glycosyltransferase 2-like" evidence="1">
    <location>
        <begin position="8"/>
        <end position="135"/>
    </location>
</feature>
<dbReference type="EMBL" id="JBHTKA010000003">
    <property type="protein sequence ID" value="MFD1000113.1"/>
    <property type="molecule type" value="Genomic_DNA"/>
</dbReference>
<evidence type="ECO:0000313" key="3">
    <source>
        <dbReference type="Proteomes" id="UP001597112"/>
    </source>
</evidence>
<keyword evidence="3" id="KW-1185">Reference proteome</keyword>
<dbReference type="PANTHER" id="PTHR22916:SF3">
    <property type="entry name" value="UDP-GLCNAC:BETAGAL BETA-1,3-N-ACETYLGLUCOSAMINYLTRANSFERASE-LIKE PROTEIN 1"/>
    <property type="match status" value="1"/>
</dbReference>
<dbReference type="RefSeq" id="WP_377579447.1">
    <property type="nucleotide sequence ID" value="NZ_JBHTKA010000003.1"/>
</dbReference>
<organism evidence="2 3">
    <name type="scientific">Ohtaekwangia kribbensis</name>
    <dbReference type="NCBI Taxonomy" id="688913"/>
    <lineage>
        <taxon>Bacteria</taxon>
        <taxon>Pseudomonadati</taxon>
        <taxon>Bacteroidota</taxon>
        <taxon>Cytophagia</taxon>
        <taxon>Cytophagales</taxon>
        <taxon>Fulvivirgaceae</taxon>
        <taxon>Ohtaekwangia</taxon>
    </lineage>
</organism>
<sequence>MRNMPVISVLMPVYNAELYLRQAIDSILSQHFEDFELLIFNDGSKDSSKEIIQSFCDPRIHLIDFENNQGYVTLLNLGLRKARGKYIARMDADDIAHPYRFQKQYEFLEQNKEYILCGTNFKIVDRDQIVKLPSDDEEIKLKLLYINAFCHPSVMFRASTIREKRILYSTAHMPFEDYELWVRISELGKLKNLQEVLLCYRIHDKNISLKQRTKTQQELKRETQIGYIREFFRNMNFEHSEELTLHKLFHKNSGFTRDELKSVGKLVRSIIDKSTVYPVSTRAVHDLLISMYFYRCTTSTHIGLHSFILANQFKLKGISFFQNLKLLIKAVFKYKSVIE</sequence>
<evidence type="ECO:0000259" key="1">
    <source>
        <dbReference type="Pfam" id="PF00535"/>
    </source>
</evidence>
<dbReference type="PANTHER" id="PTHR22916">
    <property type="entry name" value="GLYCOSYLTRANSFERASE"/>
    <property type="match status" value="1"/>
</dbReference>
<dbReference type="SUPFAM" id="SSF53448">
    <property type="entry name" value="Nucleotide-diphospho-sugar transferases"/>
    <property type="match status" value="1"/>
</dbReference>
<dbReference type="InterPro" id="IPR029044">
    <property type="entry name" value="Nucleotide-diphossugar_trans"/>
</dbReference>
<accession>A0ABW3K1H1</accession>
<dbReference type="InterPro" id="IPR001173">
    <property type="entry name" value="Glyco_trans_2-like"/>
</dbReference>
<reference evidence="3" key="1">
    <citation type="journal article" date="2019" name="Int. J. Syst. Evol. Microbiol.">
        <title>The Global Catalogue of Microorganisms (GCM) 10K type strain sequencing project: providing services to taxonomists for standard genome sequencing and annotation.</title>
        <authorList>
            <consortium name="The Broad Institute Genomics Platform"/>
            <consortium name="The Broad Institute Genome Sequencing Center for Infectious Disease"/>
            <person name="Wu L."/>
            <person name="Ma J."/>
        </authorList>
    </citation>
    <scope>NUCLEOTIDE SEQUENCE [LARGE SCALE GENOMIC DNA]</scope>
    <source>
        <strain evidence="3">CCUG 58938</strain>
    </source>
</reference>
<proteinExistence type="predicted"/>